<feature type="transmembrane region" description="Helical" evidence="1">
    <location>
        <begin position="105"/>
        <end position="127"/>
    </location>
</feature>
<keyword evidence="1" id="KW-0472">Membrane</keyword>
<feature type="transmembrane region" description="Helical" evidence="1">
    <location>
        <begin position="252"/>
        <end position="272"/>
    </location>
</feature>
<comment type="caution">
    <text evidence="2">The sequence shown here is derived from an EMBL/GenBank/DDBJ whole genome shotgun (WGS) entry which is preliminary data.</text>
</comment>
<dbReference type="EMBL" id="PDEM01000024">
    <property type="protein sequence ID" value="PHZ84329.1"/>
    <property type="molecule type" value="Genomic_DNA"/>
</dbReference>
<reference evidence="2 3" key="1">
    <citation type="submission" date="2017-10" db="EMBL/GenBank/DDBJ databases">
        <title>Frigbacter circumglobatus gen. nov. sp. nov., isolated from sediment cultured in situ.</title>
        <authorList>
            <person name="Zhao Z."/>
        </authorList>
    </citation>
    <scope>NUCLEOTIDE SEQUENCE [LARGE SCALE GENOMIC DNA]</scope>
    <source>
        <strain evidence="2 3">ZYL</strain>
    </source>
</reference>
<organism evidence="2 3">
    <name type="scientific">Paremcibacter congregatus</name>
    <dbReference type="NCBI Taxonomy" id="2043170"/>
    <lineage>
        <taxon>Bacteria</taxon>
        <taxon>Pseudomonadati</taxon>
        <taxon>Pseudomonadota</taxon>
        <taxon>Alphaproteobacteria</taxon>
        <taxon>Emcibacterales</taxon>
        <taxon>Emcibacteraceae</taxon>
        <taxon>Paremcibacter</taxon>
    </lineage>
</organism>
<sequence length="277" mass="29449">MDKIWTLLAKEARDGFRNRWVVMITLVMTGLALTLSLLGSAPTGSTSVNPLAVTVVSLSSLSIFFIPLIALLLAYDSVVGEAERGTLTLLLVHPVRRTQVIIGKFLGHGFLLSLAILIGYGVAGLTIALTSETGFAEQQWGSFSRLLLSSVLLGAIFLAVGYMISAWVRERGMAAALAIGVWLLFVLLYDMGLLALLAADGDGALSGGLVKGLMLANPTDSYRMFNLTGSQDTALLSGMAGLSADHRVADSHLVLIMGLWVVVPLTTACAIFNRRQL</sequence>
<dbReference type="InParanoid" id="A0A2G4YPT4"/>
<evidence type="ECO:0000313" key="3">
    <source>
        <dbReference type="Proteomes" id="UP000229730"/>
    </source>
</evidence>
<dbReference type="PANTHER" id="PTHR43471:SF1">
    <property type="entry name" value="ABC TRANSPORTER PERMEASE PROTEIN NOSY-RELATED"/>
    <property type="match status" value="1"/>
</dbReference>
<dbReference type="GO" id="GO:0005886">
    <property type="term" value="C:plasma membrane"/>
    <property type="evidence" value="ECO:0007669"/>
    <property type="project" value="UniProtKB-SubCell"/>
</dbReference>
<evidence type="ECO:0000256" key="1">
    <source>
        <dbReference type="SAM" id="Phobius"/>
    </source>
</evidence>
<gene>
    <name evidence="2" type="ORF">CRD36_10960</name>
</gene>
<feature type="transmembrane region" description="Helical" evidence="1">
    <location>
        <begin position="175"/>
        <end position="199"/>
    </location>
</feature>
<feature type="transmembrane region" description="Helical" evidence="1">
    <location>
        <begin position="20"/>
        <end position="39"/>
    </location>
</feature>
<name>A0A2G4YPT4_9PROT</name>
<keyword evidence="1" id="KW-1133">Transmembrane helix</keyword>
<dbReference type="RefSeq" id="WP_099473166.1">
    <property type="nucleotide sequence ID" value="NZ_CP041025.1"/>
</dbReference>
<accession>A0A2G4YPT4</accession>
<protein>
    <recommendedName>
        <fullName evidence="4">ABC transporter permease</fullName>
    </recommendedName>
</protein>
<proteinExistence type="predicted"/>
<dbReference type="GO" id="GO:0140359">
    <property type="term" value="F:ABC-type transporter activity"/>
    <property type="evidence" value="ECO:0007669"/>
    <property type="project" value="InterPro"/>
</dbReference>
<dbReference type="Proteomes" id="UP000229730">
    <property type="component" value="Unassembled WGS sequence"/>
</dbReference>
<keyword evidence="3" id="KW-1185">Reference proteome</keyword>
<dbReference type="AlphaFoldDB" id="A0A2G4YPT4"/>
<dbReference type="PANTHER" id="PTHR43471">
    <property type="entry name" value="ABC TRANSPORTER PERMEASE"/>
    <property type="match status" value="1"/>
</dbReference>
<evidence type="ECO:0008006" key="4">
    <source>
        <dbReference type="Google" id="ProtNLM"/>
    </source>
</evidence>
<feature type="transmembrane region" description="Helical" evidence="1">
    <location>
        <begin position="51"/>
        <end position="75"/>
    </location>
</feature>
<evidence type="ECO:0000313" key="2">
    <source>
        <dbReference type="EMBL" id="PHZ84329.1"/>
    </source>
</evidence>
<feature type="transmembrane region" description="Helical" evidence="1">
    <location>
        <begin position="147"/>
        <end position="168"/>
    </location>
</feature>
<keyword evidence="1" id="KW-0812">Transmembrane</keyword>
<dbReference type="OrthoDB" id="9805862at2"/>
<dbReference type="Pfam" id="PF12679">
    <property type="entry name" value="ABC2_membrane_2"/>
    <property type="match status" value="1"/>
</dbReference>